<keyword evidence="4" id="KW-0238">DNA-binding</keyword>
<dbReference type="Proteomes" id="UP000095767">
    <property type="component" value="Unassembled WGS sequence"/>
</dbReference>
<reference evidence="9 10" key="1">
    <citation type="submission" date="2016-09" db="EMBL/GenBank/DDBJ databases">
        <title>The draft genome of Dichanthelium oligosanthes: A C3 panicoid grass species.</title>
        <authorList>
            <person name="Studer A.J."/>
            <person name="Schnable J.C."/>
            <person name="Brutnell T.P."/>
        </authorList>
    </citation>
    <scope>NUCLEOTIDE SEQUENCE [LARGE SCALE GENOMIC DNA]</scope>
    <source>
        <strain evidence="10">cv. Kellogg 1175</strain>
        <tissue evidence="9">Leaf</tissue>
    </source>
</reference>
<evidence type="ECO:0000256" key="1">
    <source>
        <dbReference type="ARBA" id="ARBA00004049"/>
    </source>
</evidence>
<proteinExistence type="predicted"/>
<dbReference type="GO" id="GO:0003700">
    <property type="term" value="F:DNA-binding transcription factor activity"/>
    <property type="evidence" value="ECO:0007669"/>
    <property type="project" value="InterPro"/>
</dbReference>
<sequence length="458" mass="49654">MSDEAYDPDGDVSRYLQTPLPESHLLAAPDDEPVPSHVGAPQDVPAVQMDVAAETPPLNPDPAFVFPAPTNNVENHQSLTTMDMDVRPVQAYGYPDDPVPAPAVLASSDDPLPSLEPAFDDSVLAHLETMSLSDEFMDDGEDEIEALIKSIKDAGSTDDISSGVAEHTMPPFEDLTFVPFVHGQLDCSNCRSAREVVHESDPGTFQHAIFDRSYISAEGETILNELTYFDVEALKNNTTGQLTKDSCSTFWAEAVSTSISTPPANNDAHKELEMNMLKEIFSAAAAPTEEAASQLAPEAPHPATRAEEIINADPVILGSSQVISVQGGLFSASATGYSLLAKQRQRNPMFCAEHLINHVHMSKKDAAKALNISSTSLKRLCRKNNTNRWPGRKIIAIDKQIKRLEEEAQRNVGTTGLLAYMEKLEKLKTEKAQIYASFMKSILENGKHNGGAGPSGSK</sequence>
<keyword evidence="5" id="KW-0804">Transcription</keyword>
<dbReference type="InterPro" id="IPR003035">
    <property type="entry name" value="RWP-RK_dom"/>
</dbReference>
<keyword evidence="2" id="KW-0805">Transcription regulation</keyword>
<evidence type="ECO:0000256" key="4">
    <source>
        <dbReference type="ARBA" id="ARBA00023125"/>
    </source>
</evidence>
<feature type="domain" description="RWP-RK" evidence="8">
    <location>
        <begin position="337"/>
        <end position="417"/>
    </location>
</feature>
<evidence type="ECO:0000313" key="10">
    <source>
        <dbReference type="Proteomes" id="UP000095767"/>
    </source>
</evidence>
<evidence type="ECO:0000256" key="7">
    <source>
        <dbReference type="SAM" id="MobiDB-lite"/>
    </source>
</evidence>
<dbReference type="AlphaFoldDB" id="A0A1E5V4T5"/>
<dbReference type="PROSITE" id="PS51519">
    <property type="entry name" value="RWP_RK"/>
    <property type="match status" value="1"/>
</dbReference>
<dbReference type="EMBL" id="LWDX02051576">
    <property type="protein sequence ID" value="OEL20170.1"/>
    <property type="molecule type" value="Genomic_DNA"/>
</dbReference>
<name>A0A1E5V4T5_9POAL</name>
<dbReference type="Pfam" id="PF02042">
    <property type="entry name" value="RWP-RK"/>
    <property type="match status" value="1"/>
</dbReference>
<comment type="caution">
    <text evidence="9">The sequence shown here is derived from an EMBL/GenBank/DDBJ whole genome shotgun (WGS) entry which is preliminary data.</text>
</comment>
<accession>A0A1E5V4T5</accession>
<evidence type="ECO:0000256" key="6">
    <source>
        <dbReference type="ARBA" id="ARBA00023242"/>
    </source>
</evidence>
<evidence type="ECO:0000256" key="5">
    <source>
        <dbReference type="ARBA" id="ARBA00023163"/>
    </source>
</evidence>
<keyword evidence="10" id="KW-1185">Reference proteome</keyword>
<organism evidence="9 10">
    <name type="scientific">Dichanthelium oligosanthes</name>
    <dbReference type="NCBI Taxonomy" id="888268"/>
    <lineage>
        <taxon>Eukaryota</taxon>
        <taxon>Viridiplantae</taxon>
        <taxon>Streptophyta</taxon>
        <taxon>Embryophyta</taxon>
        <taxon>Tracheophyta</taxon>
        <taxon>Spermatophyta</taxon>
        <taxon>Magnoliopsida</taxon>
        <taxon>Liliopsida</taxon>
        <taxon>Poales</taxon>
        <taxon>Poaceae</taxon>
        <taxon>PACMAD clade</taxon>
        <taxon>Panicoideae</taxon>
        <taxon>Panicodae</taxon>
        <taxon>Paniceae</taxon>
        <taxon>Dichantheliinae</taxon>
        <taxon>Dichanthelium</taxon>
    </lineage>
</organism>
<keyword evidence="6" id="KW-0539">Nucleus</keyword>
<protein>
    <recommendedName>
        <fullName evidence="8">RWP-RK domain-containing protein</fullName>
    </recommendedName>
</protein>
<dbReference type="InterPro" id="IPR044607">
    <property type="entry name" value="RKD-like"/>
</dbReference>
<keyword evidence="3" id="KW-0175">Coiled coil</keyword>
<dbReference type="OrthoDB" id="689721at2759"/>
<evidence type="ECO:0000313" key="9">
    <source>
        <dbReference type="EMBL" id="OEL20170.1"/>
    </source>
</evidence>
<gene>
    <name evidence="9" type="ORF">BAE44_0018811</name>
</gene>
<dbReference type="GO" id="GO:0003677">
    <property type="term" value="F:DNA binding"/>
    <property type="evidence" value="ECO:0007669"/>
    <property type="project" value="UniProtKB-KW"/>
</dbReference>
<evidence type="ECO:0000259" key="8">
    <source>
        <dbReference type="PROSITE" id="PS51519"/>
    </source>
</evidence>
<feature type="region of interest" description="Disordered" evidence="7">
    <location>
        <begin position="1"/>
        <end position="41"/>
    </location>
</feature>
<evidence type="ECO:0000256" key="2">
    <source>
        <dbReference type="ARBA" id="ARBA00023015"/>
    </source>
</evidence>
<feature type="compositionally biased region" description="Acidic residues" evidence="7">
    <location>
        <begin position="1"/>
        <end position="10"/>
    </location>
</feature>
<comment type="function">
    <text evidence="1">Putative transcription factor.</text>
</comment>
<dbReference type="STRING" id="888268.A0A1E5V4T5"/>
<dbReference type="PANTHER" id="PTHR46373:SF3">
    <property type="entry name" value="RWP-RK DOMAIN-CONTAINING PROTEIN"/>
    <property type="match status" value="1"/>
</dbReference>
<dbReference type="PANTHER" id="PTHR46373">
    <property type="entry name" value="PROTEIN RKD4"/>
    <property type="match status" value="1"/>
</dbReference>
<evidence type="ECO:0000256" key="3">
    <source>
        <dbReference type="ARBA" id="ARBA00023054"/>
    </source>
</evidence>